<organism evidence="2 3">
    <name type="scientific">Hamiltonella defensa subsp. Acyrthosiphon pisum (strain 5AT)</name>
    <dbReference type="NCBI Taxonomy" id="572265"/>
    <lineage>
        <taxon>Bacteria</taxon>
        <taxon>Pseudomonadati</taxon>
        <taxon>Pseudomonadota</taxon>
        <taxon>Gammaproteobacteria</taxon>
        <taxon>Enterobacterales</taxon>
        <taxon>Enterobacteriaceae</taxon>
        <taxon>aphid secondary symbionts</taxon>
        <taxon>Candidatus Williamhamiltonella</taxon>
    </lineage>
</organism>
<dbReference type="RefSeq" id="WP_015874283.1">
    <property type="nucleotide sequence ID" value="NC_012751.1"/>
</dbReference>
<keyword evidence="3" id="KW-1185">Reference proteome</keyword>
<dbReference type="InterPro" id="IPR001343">
    <property type="entry name" value="Hemolysn_Ca-bd"/>
</dbReference>
<dbReference type="EMBL" id="CP001277">
    <property type="protein sequence ID" value="ACQ68521.1"/>
    <property type="molecule type" value="Genomic_DNA"/>
</dbReference>
<gene>
    <name evidence="2" type="primary">rtxA_23</name>
    <name evidence="2" type="ordered locus">HDEF_1933</name>
</gene>
<name>C4K7H8_HAMD5</name>
<keyword evidence="1" id="KW-0106">Calcium</keyword>
<dbReference type="eggNOG" id="COG2931">
    <property type="taxonomic scope" value="Bacteria"/>
</dbReference>
<evidence type="ECO:0000256" key="1">
    <source>
        <dbReference type="ARBA" id="ARBA00022837"/>
    </source>
</evidence>
<dbReference type="GeneID" id="70692079"/>
<dbReference type="Proteomes" id="UP000002334">
    <property type="component" value="Chromosome"/>
</dbReference>
<evidence type="ECO:0000313" key="2">
    <source>
        <dbReference type="EMBL" id="ACQ68521.1"/>
    </source>
</evidence>
<dbReference type="Gene3D" id="2.150.10.10">
    <property type="entry name" value="Serralysin-like metalloprotease, C-terminal"/>
    <property type="match status" value="1"/>
</dbReference>
<dbReference type="InterPro" id="IPR011049">
    <property type="entry name" value="Serralysin-like_metalloprot_C"/>
</dbReference>
<evidence type="ECO:0000313" key="3">
    <source>
        <dbReference type="Proteomes" id="UP000002334"/>
    </source>
</evidence>
<dbReference type="Pfam" id="PF00353">
    <property type="entry name" value="HemolysinCabind"/>
    <property type="match status" value="2"/>
</dbReference>
<accession>C4K7H8</accession>
<dbReference type="KEGG" id="hde:HDEF_1933"/>
<reference evidence="2 3" key="1">
    <citation type="journal article" date="2009" name="Proc. Natl. Acad. Sci. U.S.A.">
        <title>Hamiltonella defensa, genome evolution of protective bacterial endosymbiont from pathogenic ancestors.</title>
        <authorList>
            <person name="Degnan P.H."/>
            <person name="Yu Y."/>
            <person name="Sisneros N."/>
            <person name="Wing R.A."/>
            <person name="Moran N.A."/>
        </authorList>
    </citation>
    <scope>NUCLEOTIDE SEQUENCE [LARGE SCALE GENOMIC DNA]</scope>
    <source>
        <strain evidence="3">5AT</strain>
    </source>
</reference>
<dbReference type="AlphaFoldDB" id="C4K7H8"/>
<dbReference type="STRING" id="572265.HDEF_1933"/>
<dbReference type="GO" id="GO:0005509">
    <property type="term" value="F:calcium ion binding"/>
    <property type="evidence" value="ECO:0007669"/>
    <property type="project" value="InterPro"/>
</dbReference>
<protein>
    <submittedName>
        <fullName evidence="2">RTX-family protein-23</fullName>
    </submittedName>
</protein>
<dbReference type="HOGENOM" id="CLU_1007496_0_0_6"/>
<proteinExistence type="predicted"/>
<sequence>MKNIDHIETCAETDDVILGNAQSNILNGKGGKDKLMGFDGNDILVAQAGKLDGGKGTDSYRVLQNTDGEAALLIIEEDDDPDTLSHVFLDYSVTQIISIKRIKQHLFIELNNDNQSITTLTLFHLYSAFEPKKRRLTSQYIFYTKDGVIFSGLPAEIAFDPNKDEPETLILMATYAPNFDQKLSLPKTDSLKKPFIIQKMSGQKQTGMIDISGEKKILPDFLRLVAQETGFDDDLQGNELSNILHSKTGEDILEGKGGRDVYIIEDRPTHGRSAHS</sequence>
<dbReference type="SUPFAM" id="SSF51120">
    <property type="entry name" value="beta-Roll"/>
    <property type="match status" value="1"/>
</dbReference>